<proteinExistence type="predicted"/>
<accession>A0ABW6BJD9</accession>
<gene>
    <name evidence="2" type="ORF">ACFS7Y_19510</name>
</gene>
<sequence length="230" mass="26112">MKQRILQFFSALLILTSFLACNKDGESYETLTRLANLKIEEAVSLTQGHTCGTLDEWRIDTLSYAYVPVHPSFEDAYKKLVAEANELYRQADKLRGNYPNYDVLRASLPPHFGIRCIENEVKVAAATDLSVNEIDSRLDQLLPELTIFFDDVPCNDAKLWNVATIRKDCDFIDILITNTDNFYVFGQMLKTYTHLHAAKRHLNNSPECPTVNENPAKGVTCENGKPKISY</sequence>
<keyword evidence="1" id="KW-0732">Signal</keyword>
<protein>
    <submittedName>
        <fullName evidence="2">Uncharacterized protein</fullName>
    </submittedName>
</protein>
<dbReference type="RefSeq" id="WP_320185424.1">
    <property type="nucleotide sequence ID" value="NZ_CP138332.1"/>
</dbReference>
<name>A0ABW6BJD9_9SPHI</name>
<feature type="signal peptide" evidence="1">
    <location>
        <begin position="1"/>
        <end position="22"/>
    </location>
</feature>
<evidence type="ECO:0000313" key="2">
    <source>
        <dbReference type="EMBL" id="MFD2969591.1"/>
    </source>
</evidence>
<dbReference type="EMBL" id="JBHUPB010000014">
    <property type="protein sequence ID" value="MFD2969591.1"/>
    <property type="molecule type" value="Genomic_DNA"/>
</dbReference>
<evidence type="ECO:0000256" key="1">
    <source>
        <dbReference type="SAM" id="SignalP"/>
    </source>
</evidence>
<feature type="chain" id="PRO_5046126795" evidence="1">
    <location>
        <begin position="23"/>
        <end position="230"/>
    </location>
</feature>
<dbReference type="Proteomes" id="UP001597525">
    <property type="component" value="Unassembled WGS sequence"/>
</dbReference>
<dbReference type="PROSITE" id="PS51257">
    <property type="entry name" value="PROKAR_LIPOPROTEIN"/>
    <property type="match status" value="1"/>
</dbReference>
<keyword evidence="3" id="KW-1185">Reference proteome</keyword>
<reference evidence="3" key="1">
    <citation type="journal article" date="2019" name="Int. J. Syst. Evol. Microbiol.">
        <title>The Global Catalogue of Microorganisms (GCM) 10K type strain sequencing project: providing services to taxonomists for standard genome sequencing and annotation.</title>
        <authorList>
            <consortium name="The Broad Institute Genomics Platform"/>
            <consortium name="The Broad Institute Genome Sequencing Center for Infectious Disease"/>
            <person name="Wu L."/>
            <person name="Ma J."/>
        </authorList>
    </citation>
    <scope>NUCLEOTIDE SEQUENCE [LARGE SCALE GENOMIC DNA]</scope>
    <source>
        <strain evidence="3">KCTC 22814</strain>
    </source>
</reference>
<organism evidence="2 3">
    <name type="scientific">Sphingobacterium bambusae</name>
    <dbReference type="NCBI Taxonomy" id="662858"/>
    <lineage>
        <taxon>Bacteria</taxon>
        <taxon>Pseudomonadati</taxon>
        <taxon>Bacteroidota</taxon>
        <taxon>Sphingobacteriia</taxon>
        <taxon>Sphingobacteriales</taxon>
        <taxon>Sphingobacteriaceae</taxon>
        <taxon>Sphingobacterium</taxon>
    </lineage>
</organism>
<evidence type="ECO:0000313" key="3">
    <source>
        <dbReference type="Proteomes" id="UP001597525"/>
    </source>
</evidence>
<comment type="caution">
    <text evidence="2">The sequence shown here is derived from an EMBL/GenBank/DDBJ whole genome shotgun (WGS) entry which is preliminary data.</text>
</comment>